<dbReference type="Proteomes" id="UP000288805">
    <property type="component" value="Unassembled WGS sequence"/>
</dbReference>
<comment type="caution">
    <text evidence="1">The sequence shown here is derived from an EMBL/GenBank/DDBJ whole genome shotgun (WGS) entry which is preliminary data.</text>
</comment>
<reference evidence="1 2" key="1">
    <citation type="journal article" date="2018" name="PLoS Genet.">
        <title>Population sequencing reveals clonal diversity and ancestral inbreeding in the grapevine cultivar Chardonnay.</title>
        <authorList>
            <person name="Roach M.J."/>
            <person name="Johnson D.L."/>
            <person name="Bohlmann J."/>
            <person name="van Vuuren H.J."/>
            <person name="Jones S.J."/>
            <person name="Pretorius I.S."/>
            <person name="Schmidt S.A."/>
            <person name="Borneman A.R."/>
        </authorList>
    </citation>
    <scope>NUCLEOTIDE SEQUENCE [LARGE SCALE GENOMIC DNA]</scope>
    <source>
        <strain evidence="2">cv. Chardonnay</strain>
        <tissue evidence="1">Leaf</tissue>
    </source>
</reference>
<evidence type="ECO:0000313" key="2">
    <source>
        <dbReference type="Proteomes" id="UP000288805"/>
    </source>
</evidence>
<protein>
    <submittedName>
        <fullName evidence="1">Ras-related protein RABH1b</fullName>
    </submittedName>
</protein>
<name>A0A438IU25_VITVI</name>
<dbReference type="AlphaFoldDB" id="A0A438IU25"/>
<sequence>MAPVSALAKYKLVFLGDQSVGKTSIITRFMYDKFDNTYQDPRLCQPREGCYTVEIFGDVQQR</sequence>
<evidence type="ECO:0000313" key="1">
    <source>
        <dbReference type="EMBL" id="RVX00241.1"/>
    </source>
</evidence>
<dbReference type="OrthoDB" id="63533at2759"/>
<dbReference type="Pfam" id="PF08477">
    <property type="entry name" value="Roc"/>
    <property type="match status" value="1"/>
</dbReference>
<dbReference type="InterPro" id="IPR027417">
    <property type="entry name" value="P-loop_NTPase"/>
</dbReference>
<gene>
    <name evidence="1" type="primary">RABH1B_4</name>
    <name evidence="1" type="ORF">CK203_026728</name>
</gene>
<accession>A0A438IU25</accession>
<dbReference type="EMBL" id="QGNW01000083">
    <property type="protein sequence ID" value="RVX00241.1"/>
    <property type="molecule type" value="Genomic_DNA"/>
</dbReference>
<organism evidence="1 2">
    <name type="scientific">Vitis vinifera</name>
    <name type="common">Grape</name>
    <dbReference type="NCBI Taxonomy" id="29760"/>
    <lineage>
        <taxon>Eukaryota</taxon>
        <taxon>Viridiplantae</taxon>
        <taxon>Streptophyta</taxon>
        <taxon>Embryophyta</taxon>
        <taxon>Tracheophyta</taxon>
        <taxon>Spermatophyta</taxon>
        <taxon>Magnoliopsida</taxon>
        <taxon>eudicotyledons</taxon>
        <taxon>Gunneridae</taxon>
        <taxon>Pentapetalae</taxon>
        <taxon>rosids</taxon>
        <taxon>Vitales</taxon>
        <taxon>Vitaceae</taxon>
        <taxon>Viteae</taxon>
        <taxon>Vitis</taxon>
    </lineage>
</organism>
<dbReference type="Gene3D" id="3.40.50.300">
    <property type="entry name" value="P-loop containing nucleotide triphosphate hydrolases"/>
    <property type="match status" value="1"/>
</dbReference>
<proteinExistence type="predicted"/>
<dbReference type="SUPFAM" id="SSF52540">
    <property type="entry name" value="P-loop containing nucleoside triphosphate hydrolases"/>
    <property type="match status" value="1"/>
</dbReference>